<gene>
    <name evidence="1" type="ORF">dnm_077300</name>
</gene>
<reference evidence="1" key="1">
    <citation type="journal article" date="2021" name="Microb. Physiol.">
        <title>Proteogenomic Insights into the Physiology of Marine, Sulfate-Reducing, Filamentous Desulfonema limicola and Desulfonema magnum.</title>
        <authorList>
            <person name="Schnaars V."/>
            <person name="Wohlbrand L."/>
            <person name="Scheve S."/>
            <person name="Hinrichs C."/>
            <person name="Reinhardt R."/>
            <person name="Rabus R."/>
        </authorList>
    </citation>
    <scope>NUCLEOTIDE SEQUENCE</scope>
    <source>
        <strain evidence="1">4be13</strain>
    </source>
</reference>
<accession>A0A975BUP1</accession>
<organism evidence="1 2">
    <name type="scientific">Desulfonema magnum</name>
    <dbReference type="NCBI Taxonomy" id="45655"/>
    <lineage>
        <taxon>Bacteria</taxon>
        <taxon>Pseudomonadati</taxon>
        <taxon>Thermodesulfobacteriota</taxon>
        <taxon>Desulfobacteria</taxon>
        <taxon>Desulfobacterales</taxon>
        <taxon>Desulfococcaceae</taxon>
        <taxon>Desulfonema</taxon>
    </lineage>
</organism>
<dbReference type="KEGG" id="dmm:dnm_077300"/>
<sequence length="68" mass="8256">MLIQLKALTRIRFQDDKCENSRHAGRLMRQHVQPSRFSDRISVFRQTPESRWVRSQNQSFYFPFKPSD</sequence>
<proteinExistence type="predicted"/>
<evidence type="ECO:0000313" key="1">
    <source>
        <dbReference type="EMBL" id="QTA91657.1"/>
    </source>
</evidence>
<protein>
    <submittedName>
        <fullName evidence="1">Uncharacterized protein</fullName>
    </submittedName>
</protein>
<evidence type="ECO:0000313" key="2">
    <source>
        <dbReference type="Proteomes" id="UP000663722"/>
    </source>
</evidence>
<dbReference type="Proteomes" id="UP000663722">
    <property type="component" value="Chromosome"/>
</dbReference>
<dbReference type="EMBL" id="CP061800">
    <property type="protein sequence ID" value="QTA91657.1"/>
    <property type="molecule type" value="Genomic_DNA"/>
</dbReference>
<dbReference type="AlphaFoldDB" id="A0A975BUP1"/>
<keyword evidence="2" id="KW-1185">Reference proteome</keyword>
<name>A0A975BUP1_9BACT</name>